<dbReference type="InterPro" id="IPR051683">
    <property type="entry name" value="Enoyl-CoA_Hydratase/Isomerase"/>
</dbReference>
<dbReference type="EMBL" id="CP000155">
    <property type="protein sequence ID" value="ABC30665.1"/>
    <property type="molecule type" value="Genomic_DNA"/>
</dbReference>
<evidence type="ECO:0000256" key="1">
    <source>
        <dbReference type="ARBA" id="ARBA00005254"/>
    </source>
</evidence>
<dbReference type="InterPro" id="IPR014748">
    <property type="entry name" value="Enoyl-CoA_hydra_C"/>
</dbReference>
<dbReference type="InterPro" id="IPR001753">
    <property type="entry name" value="Enoyl-CoA_hydra/iso"/>
</dbReference>
<gene>
    <name evidence="3" type="ordered locus">HCH_03945</name>
</gene>
<dbReference type="Gene3D" id="1.10.12.10">
    <property type="entry name" value="Lyase 2-enoyl-coa Hydratase, Chain A, domain 2"/>
    <property type="match status" value="1"/>
</dbReference>
<dbReference type="AlphaFoldDB" id="Q2SFA9"/>
<dbReference type="OrthoDB" id="9807606at2"/>
<dbReference type="HOGENOM" id="CLU_009834_7_3_6"/>
<evidence type="ECO:0000256" key="2">
    <source>
        <dbReference type="RuleBase" id="RU003707"/>
    </source>
</evidence>
<protein>
    <submittedName>
        <fullName evidence="3">Enoyl-CoA hydratase/carnithine racemase</fullName>
    </submittedName>
</protein>
<organism evidence="3 4">
    <name type="scientific">Hahella chejuensis (strain KCTC 2396)</name>
    <dbReference type="NCBI Taxonomy" id="349521"/>
    <lineage>
        <taxon>Bacteria</taxon>
        <taxon>Pseudomonadati</taxon>
        <taxon>Pseudomonadota</taxon>
        <taxon>Gammaproteobacteria</taxon>
        <taxon>Oceanospirillales</taxon>
        <taxon>Hahellaceae</taxon>
        <taxon>Hahella</taxon>
    </lineage>
</organism>
<dbReference type="SUPFAM" id="SSF52096">
    <property type="entry name" value="ClpP/crotonase"/>
    <property type="match status" value="1"/>
</dbReference>
<dbReference type="PANTHER" id="PTHR42964">
    <property type="entry name" value="ENOYL-COA HYDRATASE"/>
    <property type="match status" value="1"/>
</dbReference>
<proteinExistence type="inferred from homology"/>
<comment type="similarity">
    <text evidence="1 2">Belongs to the enoyl-CoA hydratase/isomerase family.</text>
</comment>
<dbReference type="FunFam" id="3.90.226.10:FF:000066">
    <property type="entry name" value="Enoyl-CoA hydratase"/>
    <property type="match status" value="1"/>
</dbReference>
<reference evidence="3 4" key="1">
    <citation type="journal article" date="2005" name="Nucleic Acids Res.">
        <title>Genomic blueprint of Hahella chejuensis, a marine microbe producing an algicidal agent.</title>
        <authorList>
            <person name="Jeong H."/>
            <person name="Yim J.H."/>
            <person name="Lee C."/>
            <person name="Choi S.-H."/>
            <person name="Park Y.K."/>
            <person name="Yoon S.H."/>
            <person name="Hur C.-G."/>
            <person name="Kang H.-Y."/>
            <person name="Kim D."/>
            <person name="Lee H.H."/>
            <person name="Park K.H."/>
            <person name="Park S.-H."/>
            <person name="Park H.-S."/>
            <person name="Lee H.K."/>
            <person name="Oh T.K."/>
            <person name="Kim J.F."/>
        </authorList>
    </citation>
    <scope>NUCLEOTIDE SEQUENCE [LARGE SCALE GENOMIC DNA]</scope>
    <source>
        <strain evidence="3 4">KCTC 2396</strain>
    </source>
</reference>
<dbReference type="eggNOG" id="COG1024">
    <property type="taxonomic scope" value="Bacteria"/>
</dbReference>
<accession>Q2SFA9</accession>
<dbReference type="KEGG" id="hch:HCH_03945"/>
<dbReference type="Gene3D" id="3.90.226.10">
    <property type="entry name" value="2-enoyl-CoA Hydratase, Chain A, domain 1"/>
    <property type="match status" value="1"/>
</dbReference>
<dbReference type="InterPro" id="IPR018376">
    <property type="entry name" value="Enoyl-CoA_hyd/isom_CS"/>
</dbReference>
<dbReference type="STRING" id="349521.HCH_03945"/>
<evidence type="ECO:0000313" key="3">
    <source>
        <dbReference type="EMBL" id="ABC30665.1"/>
    </source>
</evidence>
<dbReference type="PROSITE" id="PS00166">
    <property type="entry name" value="ENOYL_COA_HYDRATASE"/>
    <property type="match status" value="1"/>
</dbReference>
<dbReference type="Proteomes" id="UP000000238">
    <property type="component" value="Chromosome"/>
</dbReference>
<dbReference type="Pfam" id="PF00378">
    <property type="entry name" value="ECH_1"/>
    <property type="match status" value="1"/>
</dbReference>
<dbReference type="CDD" id="cd06558">
    <property type="entry name" value="crotonase-like"/>
    <property type="match status" value="1"/>
</dbReference>
<evidence type="ECO:0000313" key="4">
    <source>
        <dbReference type="Proteomes" id="UP000000238"/>
    </source>
</evidence>
<dbReference type="RefSeq" id="WP_011397732.1">
    <property type="nucleotide sequence ID" value="NC_007645.1"/>
</dbReference>
<keyword evidence="4" id="KW-1185">Reference proteome</keyword>
<dbReference type="InterPro" id="IPR029045">
    <property type="entry name" value="ClpP/crotonase-like_dom_sf"/>
</dbReference>
<dbReference type="GO" id="GO:0008300">
    <property type="term" value="P:isoprenoid catabolic process"/>
    <property type="evidence" value="ECO:0007669"/>
    <property type="project" value="TreeGrafter"/>
</dbReference>
<dbReference type="PANTHER" id="PTHR42964:SF1">
    <property type="entry name" value="POLYKETIDE BIOSYNTHESIS ENOYL-COA HYDRATASE PKSH-RELATED"/>
    <property type="match status" value="1"/>
</dbReference>
<name>Q2SFA9_HAHCH</name>
<sequence>MSEPVLYRVNQGVAEIVLNRPEKHNAFNAHVIQSLNEMIEETANDSAVRIVVLRSEGKHFSAGADLEWMRANANADHQANLDDAAELARLMRGLFELSKPTIARVQGSAFGGALGLISCCDIAIASARSKFCLSEVKLGILPAVISPYVLRAIGPRAMQRYTLTAELFDAKEALRLGLIHEIVEETSLDAEVELFTRLFKQNGPNALFRAKALLRQIESGPIDDALVDYTTRAIADVRVSPEGQEGLSAFLEKRPAAWTLADGAAEHD</sequence>
<dbReference type="GO" id="GO:0003824">
    <property type="term" value="F:catalytic activity"/>
    <property type="evidence" value="ECO:0007669"/>
    <property type="project" value="InterPro"/>
</dbReference>